<keyword evidence="2" id="KW-0378">Hydrolase</keyword>
<proteinExistence type="predicted"/>
<dbReference type="Pfam" id="PF00753">
    <property type="entry name" value="Lactamase_B"/>
    <property type="match status" value="1"/>
</dbReference>
<protein>
    <submittedName>
        <fullName evidence="2">MBL fold metallo-hydrolase</fullName>
    </submittedName>
</protein>
<evidence type="ECO:0000259" key="1">
    <source>
        <dbReference type="SMART" id="SM00849"/>
    </source>
</evidence>
<dbReference type="Proteomes" id="UP000434850">
    <property type="component" value="Unassembled WGS sequence"/>
</dbReference>
<dbReference type="InterPro" id="IPR036866">
    <property type="entry name" value="RibonucZ/Hydroxyglut_hydro"/>
</dbReference>
<dbReference type="InterPro" id="IPR001279">
    <property type="entry name" value="Metallo-B-lactamas"/>
</dbReference>
<dbReference type="SUPFAM" id="SSF56281">
    <property type="entry name" value="Metallo-hydrolase/oxidoreductase"/>
    <property type="match status" value="1"/>
</dbReference>
<gene>
    <name evidence="2" type="ORF">GO816_08550</name>
</gene>
<feature type="domain" description="Metallo-beta-lactamase" evidence="1">
    <location>
        <begin position="23"/>
        <end position="235"/>
    </location>
</feature>
<dbReference type="OrthoDB" id="9802248at2"/>
<accession>A0A6I4ICL7</accession>
<dbReference type="AlphaFoldDB" id="A0A6I4ICL7"/>
<dbReference type="PANTHER" id="PTHR42951">
    <property type="entry name" value="METALLO-BETA-LACTAMASE DOMAIN-CONTAINING"/>
    <property type="match status" value="1"/>
</dbReference>
<dbReference type="EMBL" id="WQLA01000003">
    <property type="protein sequence ID" value="MVN91169.1"/>
    <property type="molecule type" value="Genomic_DNA"/>
</dbReference>
<dbReference type="GO" id="GO:0016787">
    <property type="term" value="F:hydrolase activity"/>
    <property type="evidence" value="ECO:0007669"/>
    <property type="project" value="UniProtKB-KW"/>
</dbReference>
<keyword evidence="3" id="KW-1185">Reference proteome</keyword>
<comment type="caution">
    <text evidence="2">The sequence shown here is derived from an EMBL/GenBank/DDBJ whole genome shotgun (WGS) entry which is preliminary data.</text>
</comment>
<organism evidence="2 3">
    <name type="scientific">Mucilaginibacter aquatilis</name>
    <dbReference type="NCBI Taxonomy" id="1517760"/>
    <lineage>
        <taxon>Bacteria</taxon>
        <taxon>Pseudomonadati</taxon>
        <taxon>Bacteroidota</taxon>
        <taxon>Sphingobacteriia</taxon>
        <taxon>Sphingobacteriales</taxon>
        <taxon>Sphingobacteriaceae</taxon>
        <taxon>Mucilaginibacter</taxon>
    </lineage>
</organism>
<dbReference type="CDD" id="cd07721">
    <property type="entry name" value="yflN-like_MBL-fold"/>
    <property type="match status" value="1"/>
</dbReference>
<evidence type="ECO:0000313" key="2">
    <source>
        <dbReference type="EMBL" id="MVN91169.1"/>
    </source>
</evidence>
<reference evidence="2 3" key="1">
    <citation type="submission" date="2019-12" db="EMBL/GenBank/DDBJ databases">
        <title>Mucilaginibacter sp. HME9299 genome sequencing and assembly.</title>
        <authorList>
            <person name="Kang H."/>
            <person name="Kim H."/>
            <person name="Joh K."/>
        </authorList>
    </citation>
    <scope>NUCLEOTIDE SEQUENCE [LARGE SCALE GENOMIC DNA]</scope>
    <source>
        <strain evidence="2 3">HME9299</strain>
    </source>
</reference>
<dbReference type="SMART" id="SM00849">
    <property type="entry name" value="Lactamase_B"/>
    <property type="match status" value="1"/>
</dbReference>
<sequence>MIFKKSADYFQVAQGVWGTRILFVNVYFIANRRGFPKGWVLVDAGIQGSASHIISVAESIFGTGAKPSAIILTHAHSDHTGALEELLKQWDVPVYAHEYEVPYITGKSSYPPSDPTVGEGIMSIMSLLFRKKPLDVSKNVRIIDMENGIAELPEWRIIHTLGHTPGHISLFLPLNTTLIVGDAFVATKQESAIYSISNIKRISGPPRYMTTDWVAAEASVKILSSMEPRIAGTGHGPVLRGRELQEGLRNLAENFVELAVPAGGRYAETPAEADETGTYYVPPFRSTTKFKAVAGLAGALAGFAIIKAFVK</sequence>
<evidence type="ECO:0000313" key="3">
    <source>
        <dbReference type="Proteomes" id="UP000434850"/>
    </source>
</evidence>
<dbReference type="RefSeq" id="WP_157541236.1">
    <property type="nucleotide sequence ID" value="NZ_WQLA01000003.1"/>
</dbReference>
<dbReference type="Gene3D" id="3.60.15.10">
    <property type="entry name" value="Ribonuclease Z/Hydroxyacylglutathione hydrolase-like"/>
    <property type="match status" value="1"/>
</dbReference>
<name>A0A6I4ICL7_9SPHI</name>
<dbReference type="PANTHER" id="PTHR42951:SF17">
    <property type="entry name" value="METALLO-BETA-LACTAMASE DOMAIN-CONTAINING PROTEIN"/>
    <property type="match status" value="1"/>
</dbReference>
<dbReference type="InterPro" id="IPR050855">
    <property type="entry name" value="NDM-1-like"/>
</dbReference>